<dbReference type="Proteomes" id="UP001176961">
    <property type="component" value="Unassembled WGS sequence"/>
</dbReference>
<dbReference type="InterPro" id="IPR012877">
    <property type="entry name" value="Dhs-27"/>
</dbReference>
<dbReference type="Pfam" id="PF07914">
    <property type="entry name" value="DUF1679"/>
    <property type="match status" value="1"/>
</dbReference>
<dbReference type="PANTHER" id="PTHR23020">
    <property type="entry name" value="UNCHARACTERIZED NUCLEAR HORMONE RECEPTOR-RELATED"/>
    <property type="match status" value="1"/>
</dbReference>
<keyword evidence="3" id="KW-1185">Reference proteome</keyword>
<sequence length="450" mass="51904">MNLYTPGDGWFGTHVTWKDIEEDMRRELNTEAIFGKNKNVENIGEGKGFMSRIVLVDPDWQHKDRNLPERFVVKILTLLAMRKLNDDMVEKNGTDSNFFTEELMRDFEERAKALHNAEVTLYNHVMTLQAGKFPAPKIYYTRKFSESNPVKGYIIMEHMEDAKIVNIYENVPPKAMNKILHALAFLEACFLNVNTKKTDHFTQNMFSELYGPLLDEKAIESSIQSLRKFGGEYLAEKIDSLNDVVRKFLDATTADGLSEELGMQRVVCHGDLWSGNILWRRSDDDGLDLAALLDFQTVSMGCAASDLVRVFCACLSGRDRQEHWEELLEQFYGYLKEEISDQLLPYSLEQLKESYLRFFPFGAFLIASLIGGLFDILCKNPDEEQKKKSMQTAREKLECLLDDIVFFYHRNQKSLDQEHPKNIHNHSARGTLDLCFNGHFVQRVQKAASF</sequence>
<dbReference type="InterPro" id="IPR011009">
    <property type="entry name" value="Kinase-like_dom_sf"/>
</dbReference>
<reference evidence="2" key="1">
    <citation type="submission" date="2023-07" db="EMBL/GenBank/DDBJ databases">
        <authorList>
            <consortium name="CYATHOMIX"/>
        </authorList>
    </citation>
    <scope>NUCLEOTIDE SEQUENCE</scope>
    <source>
        <strain evidence="2">N/A</strain>
    </source>
</reference>
<dbReference type="SUPFAM" id="SSF56112">
    <property type="entry name" value="Protein kinase-like (PK-like)"/>
    <property type="match status" value="1"/>
</dbReference>
<proteinExistence type="predicted"/>
<feature type="domain" description="CHK kinase-like" evidence="1">
    <location>
        <begin position="154"/>
        <end position="341"/>
    </location>
</feature>
<dbReference type="PANTHER" id="PTHR23020:SF15">
    <property type="entry name" value="CHK KINASE-LIKE DOMAIN-CONTAINING PROTEIN"/>
    <property type="match status" value="1"/>
</dbReference>
<evidence type="ECO:0000259" key="1">
    <source>
        <dbReference type="SMART" id="SM00587"/>
    </source>
</evidence>
<dbReference type="AlphaFoldDB" id="A0AA36DIW1"/>
<gene>
    <name evidence="2" type="ORF">CYNAS_LOCUS391</name>
</gene>
<dbReference type="SMART" id="SM00587">
    <property type="entry name" value="CHK"/>
    <property type="match status" value="1"/>
</dbReference>
<comment type="caution">
    <text evidence="2">The sequence shown here is derived from an EMBL/GenBank/DDBJ whole genome shotgun (WGS) entry which is preliminary data.</text>
</comment>
<dbReference type="InterPro" id="IPR052961">
    <property type="entry name" value="Oxido-Kinase-like_Enzymes"/>
</dbReference>
<dbReference type="InterPro" id="IPR015897">
    <property type="entry name" value="CHK_kinase-like"/>
</dbReference>
<name>A0AA36DIW1_CYLNA</name>
<evidence type="ECO:0000313" key="3">
    <source>
        <dbReference type="Proteomes" id="UP001176961"/>
    </source>
</evidence>
<accession>A0AA36DIW1</accession>
<organism evidence="2 3">
    <name type="scientific">Cylicocyclus nassatus</name>
    <name type="common">Nematode worm</name>
    <dbReference type="NCBI Taxonomy" id="53992"/>
    <lineage>
        <taxon>Eukaryota</taxon>
        <taxon>Metazoa</taxon>
        <taxon>Ecdysozoa</taxon>
        <taxon>Nematoda</taxon>
        <taxon>Chromadorea</taxon>
        <taxon>Rhabditida</taxon>
        <taxon>Rhabditina</taxon>
        <taxon>Rhabditomorpha</taxon>
        <taxon>Strongyloidea</taxon>
        <taxon>Strongylidae</taxon>
        <taxon>Cylicocyclus</taxon>
    </lineage>
</organism>
<dbReference type="EMBL" id="CATQJL010000001">
    <property type="protein sequence ID" value="CAJ0588408.1"/>
    <property type="molecule type" value="Genomic_DNA"/>
</dbReference>
<evidence type="ECO:0000313" key="2">
    <source>
        <dbReference type="EMBL" id="CAJ0588408.1"/>
    </source>
</evidence>
<dbReference type="Gene3D" id="3.90.1200.10">
    <property type="match status" value="1"/>
</dbReference>
<protein>
    <recommendedName>
        <fullName evidence="1">CHK kinase-like domain-containing protein</fullName>
    </recommendedName>
</protein>